<evidence type="ECO:0000256" key="6">
    <source>
        <dbReference type="ARBA" id="ARBA00022829"/>
    </source>
</evidence>
<dbReference type="Pfam" id="PF00589">
    <property type="entry name" value="Phage_integrase"/>
    <property type="match status" value="1"/>
</dbReference>
<evidence type="ECO:0000256" key="8">
    <source>
        <dbReference type="ARBA" id="ARBA00023125"/>
    </source>
</evidence>
<dbReference type="Gene3D" id="1.10.443.10">
    <property type="entry name" value="Intergrase catalytic core"/>
    <property type="match status" value="1"/>
</dbReference>
<organism evidence="14 15">
    <name type="scientific">Tepidicaulis marinus</name>
    <dbReference type="NCBI Taxonomy" id="1333998"/>
    <lineage>
        <taxon>Bacteria</taxon>
        <taxon>Pseudomonadati</taxon>
        <taxon>Pseudomonadota</taxon>
        <taxon>Alphaproteobacteria</taxon>
        <taxon>Hyphomicrobiales</taxon>
        <taxon>Parvibaculaceae</taxon>
        <taxon>Tepidicaulis</taxon>
    </lineage>
</organism>
<evidence type="ECO:0000256" key="1">
    <source>
        <dbReference type="ARBA" id="ARBA00004496"/>
    </source>
</evidence>
<keyword evidence="7 11" id="KW-0229">DNA integration</keyword>
<feature type="active site" evidence="11">
    <location>
        <position position="296"/>
    </location>
</feature>
<dbReference type="InterPro" id="IPR044068">
    <property type="entry name" value="CB"/>
</dbReference>
<dbReference type="PANTHER" id="PTHR30349">
    <property type="entry name" value="PHAGE INTEGRASE-RELATED"/>
    <property type="match status" value="1"/>
</dbReference>
<dbReference type="STRING" id="1333998.M2A_1912"/>
<reference evidence="14 15" key="1">
    <citation type="submission" date="2014-07" db="EMBL/GenBank/DDBJ databases">
        <title>Tepidicaulis marinum gen. nov., sp. nov., a novel marine bacterium denitrifying nitrate to nitrous oxide strictly under microaerobic conditions.</title>
        <authorList>
            <person name="Takeuchi M."/>
            <person name="Yamagishi T."/>
            <person name="Kamagata Y."/>
            <person name="Oshima K."/>
            <person name="Hattori M."/>
            <person name="Katayama T."/>
            <person name="Hanada S."/>
            <person name="Tamaki H."/>
            <person name="Marumo K."/>
            <person name="Maeda H."/>
            <person name="Nedachi M."/>
            <person name="Iwasaki W."/>
            <person name="Suwa Y."/>
            <person name="Sakata S."/>
        </authorList>
    </citation>
    <scope>NUCLEOTIDE SEQUENCE [LARGE SCALE GENOMIC DNA]</scope>
    <source>
        <strain evidence="14 15">MA2</strain>
    </source>
</reference>
<comment type="caution">
    <text evidence="14">The sequence shown here is derived from an EMBL/GenBank/DDBJ whole genome shotgun (WGS) entry which is preliminary data.</text>
</comment>
<keyword evidence="8 11" id="KW-0238">DNA-binding</keyword>
<evidence type="ECO:0000256" key="11">
    <source>
        <dbReference type="HAMAP-Rule" id="MF_01807"/>
    </source>
</evidence>
<gene>
    <name evidence="11" type="primary">xerD</name>
    <name evidence="14" type="ORF">M2A_1912</name>
</gene>
<evidence type="ECO:0000256" key="2">
    <source>
        <dbReference type="ARBA" id="ARBA00010450"/>
    </source>
</evidence>
<dbReference type="InterPro" id="IPR050090">
    <property type="entry name" value="Tyrosine_recombinase_XerCD"/>
</dbReference>
<evidence type="ECO:0000256" key="5">
    <source>
        <dbReference type="ARBA" id="ARBA00022618"/>
    </source>
</evidence>
<dbReference type="InterPro" id="IPR004107">
    <property type="entry name" value="Integrase_SAM-like_N"/>
</dbReference>
<comment type="function">
    <text evidence="11">Site-specific tyrosine recombinase, which acts by catalyzing the cutting and rejoining of the recombining DNA molecules. The XerC-XerD complex is essential to convert dimers of the bacterial chromosome into monomers to permit their segregation at cell division. It also contributes to the segregational stability of plasmids.</text>
</comment>
<dbReference type="Pfam" id="PF02899">
    <property type="entry name" value="Phage_int_SAM_1"/>
    <property type="match status" value="1"/>
</dbReference>
<keyword evidence="4 11" id="KW-0963">Cytoplasm</keyword>
<feature type="active site" evidence="11">
    <location>
        <position position="273"/>
    </location>
</feature>
<comment type="similarity">
    <text evidence="2 11">Belongs to the 'phage' integrase family. XerD subfamily.</text>
</comment>
<dbReference type="HAMAP" id="MF_01808">
    <property type="entry name" value="Recomb_XerC_XerD"/>
    <property type="match status" value="1"/>
</dbReference>
<dbReference type="PROSITE" id="PS51900">
    <property type="entry name" value="CB"/>
    <property type="match status" value="1"/>
</dbReference>
<evidence type="ECO:0000256" key="3">
    <source>
        <dbReference type="ARBA" id="ARBA00015810"/>
    </source>
</evidence>
<dbReference type="InterPro" id="IPR011932">
    <property type="entry name" value="Recomb_XerD"/>
</dbReference>
<dbReference type="InterPro" id="IPR023009">
    <property type="entry name" value="Tyrosine_recombinase_XerC/XerD"/>
</dbReference>
<dbReference type="HAMAP" id="MF_01807">
    <property type="entry name" value="Recomb_XerD"/>
    <property type="match status" value="1"/>
</dbReference>
<feature type="active site" description="O-(3'-phospho-DNA)-tyrosine intermediate" evidence="11">
    <location>
        <position position="305"/>
    </location>
</feature>
<evidence type="ECO:0000313" key="15">
    <source>
        <dbReference type="Proteomes" id="UP000028702"/>
    </source>
</evidence>
<protein>
    <recommendedName>
        <fullName evidence="3 11">Tyrosine recombinase XerD</fullName>
    </recommendedName>
</protein>
<sequence>MGRQKASEGKTIGGADARLVEMFFEMMQAERGASKNTIDAYFRDLRDYTAFLRTRQRSLETAAAADIRKYLGLIASEGLAETTAARRLSSLRQLHQFLFAEGLRPDDPSAAIEGPKRPRSLPRTLSVEEVDRLLEAARLCAGRSASGAAEAELRLAYKNARTVCLLELLYATGLRVSELVSLPLRAVTGEARLILVKGKGNKERTVPLTEAARDAVYLYLPLRAEKAGEGNPWLFPSRGKEPHLTRHRFAQILKDVAREAGIDARQVSPHVLRHAFASHLLANGADLRSLQKLLGHADISTTQIYTHVLEERLRTLVETHHPLAKRF</sequence>
<dbReference type="NCBIfam" id="NF001399">
    <property type="entry name" value="PRK00283.1"/>
    <property type="match status" value="1"/>
</dbReference>
<proteinExistence type="inferred from homology"/>
<dbReference type="PANTHER" id="PTHR30349:SF90">
    <property type="entry name" value="TYROSINE RECOMBINASE XERD"/>
    <property type="match status" value="1"/>
</dbReference>
<dbReference type="AlphaFoldDB" id="A0A081BBJ5"/>
<dbReference type="GO" id="GO:0007059">
    <property type="term" value="P:chromosome segregation"/>
    <property type="evidence" value="ECO:0007669"/>
    <property type="project" value="UniProtKB-UniRule"/>
</dbReference>
<dbReference type="SUPFAM" id="SSF56349">
    <property type="entry name" value="DNA breaking-rejoining enzymes"/>
    <property type="match status" value="1"/>
</dbReference>
<name>A0A081BBJ5_9HYPH</name>
<dbReference type="Gene3D" id="1.10.150.130">
    <property type="match status" value="1"/>
</dbReference>
<dbReference type="InterPro" id="IPR013762">
    <property type="entry name" value="Integrase-like_cat_sf"/>
</dbReference>
<dbReference type="GO" id="GO:0009037">
    <property type="term" value="F:tyrosine-based site-specific recombinase activity"/>
    <property type="evidence" value="ECO:0007669"/>
    <property type="project" value="UniProtKB-UniRule"/>
</dbReference>
<dbReference type="InterPro" id="IPR010998">
    <property type="entry name" value="Integrase_recombinase_N"/>
</dbReference>
<dbReference type="PROSITE" id="PS51898">
    <property type="entry name" value="TYR_RECOMBINASE"/>
    <property type="match status" value="1"/>
</dbReference>
<dbReference type="InterPro" id="IPR011010">
    <property type="entry name" value="DNA_brk_join_enz"/>
</dbReference>
<keyword evidence="9 11" id="KW-0233">DNA recombination</keyword>
<feature type="active site" evidence="11">
    <location>
        <position position="175"/>
    </location>
</feature>
<feature type="active site" evidence="11">
    <location>
        <position position="270"/>
    </location>
</feature>
<dbReference type="Proteomes" id="UP000028702">
    <property type="component" value="Unassembled WGS sequence"/>
</dbReference>
<evidence type="ECO:0000256" key="9">
    <source>
        <dbReference type="ARBA" id="ARBA00023172"/>
    </source>
</evidence>
<feature type="domain" description="Tyr recombinase" evidence="12">
    <location>
        <begin position="120"/>
        <end position="318"/>
    </location>
</feature>
<dbReference type="GO" id="GO:0051301">
    <property type="term" value="P:cell division"/>
    <property type="evidence" value="ECO:0007669"/>
    <property type="project" value="UniProtKB-KW"/>
</dbReference>
<comment type="subunit">
    <text evidence="11">Forms a cyclic heterotetrameric complex composed of two molecules of XerC and two molecules of XerD.</text>
</comment>
<dbReference type="eggNOG" id="COG4974">
    <property type="taxonomic scope" value="Bacteria"/>
</dbReference>
<dbReference type="GO" id="GO:0006313">
    <property type="term" value="P:DNA transposition"/>
    <property type="evidence" value="ECO:0007669"/>
    <property type="project" value="UniProtKB-UniRule"/>
</dbReference>
<keyword evidence="5 11" id="KW-0132">Cell division</keyword>
<dbReference type="GO" id="GO:0003677">
    <property type="term" value="F:DNA binding"/>
    <property type="evidence" value="ECO:0007669"/>
    <property type="project" value="UniProtKB-UniRule"/>
</dbReference>
<evidence type="ECO:0000256" key="7">
    <source>
        <dbReference type="ARBA" id="ARBA00022908"/>
    </source>
</evidence>
<accession>A0A081BBJ5</accession>
<dbReference type="EMBL" id="BBIO01000009">
    <property type="protein sequence ID" value="GAK45413.1"/>
    <property type="molecule type" value="Genomic_DNA"/>
</dbReference>
<dbReference type="InterPro" id="IPR002104">
    <property type="entry name" value="Integrase_catalytic"/>
</dbReference>
<evidence type="ECO:0000256" key="10">
    <source>
        <dbReference type="ARBA" id="ARBA00023306"/>
    </source>
</evidence>
<evidence type="ECO:0000259" key="12">
    <source>
        <dbReference type="PROSITE" id="PS51898"/>
    </source>
</evidence>
<evidence type="ECO:0000259" key="13">
    <source>
        <dbReference type="PROSITE" id="PS51900"/>
    </source>
</evidence>
<comment type="subcellular location">
    <subcellularLocation>
        <location evidence="1 11">Cytoplasm</location>
    </subcellularLocation>
</comment>
<evidence type="ECO:0000256" key="4">
    <source>
        <dbReference type="ARBA" id="ARBA00022490"/>
    </source>
</evidence>
<feature type="active site" evidence="11">
    <location>
        <position position="199"/>
    </location>
</feature>
<keyword evidence="6 11" id="KW-0159">Chromosome partition</keyword>
<feature type="domain" description="Core-binding (CB)" evidence="13">
    <location>
        <begin position="14"/>
        <end position="99"/>
    </location>
</feature>
<keyword evidence="15" id="KW-1185">Reference proteome</keyword>
<evidence type="ECO:0000313" key="14">
    <source>
        <dbReference type="EMBL" id="GAK45413.1"/>
    </source>
</evidence>
<dbReference type="GO" id="GO:0005737">
    <property type="term" value="C:cytoplasm"/>
    <property type="evidence" value="ECO:0007669"/>
    <property type="project" value="UniProtKB-SubCell"/>
</dbReference>
<keyword evidence="10 11" id="KW-0131">Cell cycle</keyword>